<evidence type="ECO:0000313" key="2">
    <source>
        <dbReference type="Proteomes" id="UP000294325"/>
    </source>
</evidence>
<dbReference type="OrthoDB" id="9768989at2"/>
<dbReference type="AlphaFoldDB" id="A0A4P7C4E1"/>
<keyword evidence="2" id="KW-1185">Reference proteome</keyword>
<gene>
    <name evidence="1" type="ORF">E3U44_15570</name>
</gene>
<reference evidence="1 2" key="1">
    <citation type="submission" date="2019-03" db="EMBL/GenBank/DDBJ databases">
        <title>The genome sequence of Nitrosococcus wardiae strain D1FHST reveals the archetypal metabolic capacity of ammonia-oxidizing Gammaproteobacteria.</title>
        <authorList>
            <person name="Wang L."/>
            <person name="Lim C.K."/>
            <person name="Hanson T.E."/>
            <person name="Dang H."/>
            <person name="Klotz M.G."/>
        </authorList>
    </citation>
    <scope>NUCLEOTIDE SEQUENCE [LARGE SCALE GENOMIC DNA]</scope>
    <source>
        <strain evidence="1 2">D1FHS</strain>
    </source>
</reference>
<evidence type="ECO:0000313" key="1">
    <source>
        <dbReference type="EMBL" id="QBQ56607.1"/>
    </source>
</evidence>
<name>A0A4P7C4E1_9GAMM</name>
<dbReference type="Proteomes" id="UP000294325">
    <property type="component" value="Chromosome"/>
</dbReference>
<sequence length="63" mass="7482">MRWSTTIAVYPVGGWWKYRIAQERWQNAVRYSLISIHVPDERADIYSIVENRVETKVKVNTSL</sequence>
<dbReference type="EMBL" id="CP038033">
    <property type="protein sequence ID" value="QBQ56607.1"/>
    <property type="molecule type" value="Genomic_DNA"/>
</dbReference>
<protein>
    <submittedName>
        <fullName evidence="1">Uncharacterized protein</fullName>
    </submittedName>
</protein>
<proteinExistence type="predicted"/>
<accession>A0A4P7C4E1</accession>
<organism evidence="1 2">
    <name type="scientific">Nitrosococcus wardiae</name>
    <dbReference type="NCBI Taxonomy" id="1814290"/>
    <lineage>
        <taxon>Bacteria</taxon>
        <taxon>Pseudomonadati</taxon>
        <taxon>Pseudomonadota</taxon>
        <taxon>Gammaproteobacteria</taxon>
        <taxon>Chromatiales</taxon>
        <taxon>Chromatiaceae</taxon>
        <taxon>Nitrosococcus</taxon>
    </lineage>
</organism>
<dbReference type="KEGG" id="nwr:E3U44_15570"/>